<organism evidence="1 2">
    <name type="scientific">Cladophialophora chaetospira</name>
    <dbReference type="NCBI Taxonomy" id="386627"/>
    <lineage>
        <taxon>Eukaryota</taxon>
        <taxon>Fungi</taxon>
        <taxon>Dikarya</taxon>
        <taxon>Ascomycota</taxon>
        <taxon>Pezizomycotina</taxon>
        <taxon>Eurotiomycetes</taxon>
        <taxon>Chaetothyriomycetidae</taxon>
        <taxon>Chaetothyriales</taxon>
        <taxon>Herpotrichiellaceae</taxon>
        <taxon>Cladophialophora</taxon>
    </lineage>
</organism>
<reference evidence="1" key="1">
    <citation type="submission" date="2022-10" db="EMBL/GenBank/DDBJ databases">
        <title>Culturing micro-colonial fungi from biological soil crusts in the Mojave desert and describing Neophaeococcomyces mojavensis, and introducing the new genera and species Taxawa tesnikishii.</title>
        <authorList>
            <person name="Kurbessoian T."/>
            <person name="Stajich J.E."/>
        </authorList>
    </citation>
    <scope>NUCLEOTIDE SEQUENCE</scope>
    <source>
        <strain evidence="1">TK_41</strain>
    </source>
</reference>
<dbReference type="AlphaFoldDB" id="A0AA38X655"/>
<protein>
    <recommendedName>
        <fullName evidence="3">SnoaL-like domain-containing protein</fullName>
    </recommendedName>
</protein>
<accession>A0AA38X655</accession>
<name>A0AA38X655_9EURO</name>
<dbReference type="EMBL" id="JAPDRK010000011">
    <property type="protein sequence ID" value="KAJ9607565.1"/>
    <property type="molecule type" value="Genomic_DNA"/>
</dbReference>
<dbReference type="Proteomes" id="UP001172673">
    <property type="component" value="Unassembled WGS sequence"/>
</dbReference>
<evidence type="ECO:0000313" key="1">
    <source>
        <dbReference type="EMBL" id="KAJ9607565.1"/>
    </source>
</evidence>
<gene>
    <name evidence="1" type="ORF">H2200_007643</name>
</gene>
<comment type="caution">
    <text evidence="1">The sequence shown here is derived from an EMBL/GenBank/DDBJ whole genome shotgun (WGS) entry which is preliminary data.</text>
</comment>
<evidence type="ECO:0000313" key="2">
    <source>
        <dbReference type="Proteomes" id="UP001172673"/>
    </source>
</evidence>
<sequence>MSDAFASTQWPPTPISSEVKHLLSRFLEIVDLEDEKAGQLLADEVFTSDGELVASTGSFHGADVLFLEIARSRENAWKVVDYRHHVIDKVFAGNKDGTDLILVGRLETRTKDSSNTTITEFAAKALVDTSKPSGPRLKLWAAYIGNSNAL</sequence>
<evidence type="ECO:0008006" key="3">
    <source>
        <dbReference type="Google" id="ProtNLM"/>
    </source>
</evidence>
<keyword evidence="2" id="KW-1185">Reference proteome</keyword>
<proteinExistence type="predicted"/>